<evidence type="ECO:0000256" key="1">
    <source>
        <dbReference type="ARBA" id="ARBA00006295"/>
    </source>
</evidence>
<evidence type="ECO:0000313" key="6">
    <source>
        <dbReference type="EMBL" id="ONH82618.1"/>
    </source>
</evidence>
<reference evidence="6" key="1">
    <citation type="submission" date="2016-12" db="EMBL/GenBank/DDBJ databases">
        <title>Draft genome sequence of Roseomonas mucosa strain AU37, isolated from a peripheral intravenous catheter.</title>
        <authorList>
            <person name="Choudhury M.A."/>
            <person name="Sidjabat H.E."/>
            <person name="Wailan A.M."/>
            <person name="Zhang L."/>
            <person name="Marsh N.M."/>
            <person name="Rickard C.M."/>
            <person name="Davies M."/>
            <person name="Mcmillan D.J."/>
        </authorList>
    </citation>
    <scope>NUCLEOTIDE SEQUENCE [LARGE SCALE GENOMIC DNA]</scope>
    <source>
        <strain evidence="6">AU37</strain>
    </source>
</reference>
<dbReference type="InterPro" id="IPR050336">
    <property type="entry name" value="Chromosome_partition/occlusion"/>
</dbReference>
<dbReference type="CDD" id="cd16393">
    <property type="entry name" value="SPO0J_N"/>
    <property type="match status" value="1"/>
</dbReference>
<dbReference type="PANTHER" id="PTHR33375">
    <property type="entry name" value="CHROMOSOME-PARTITIONING PROTEIN PARB-RELATED"/>
    <property type="match status" value="1"/>
</dbReference>
<dbReference type="NCBIfam" id="TIGR00180">
    <property type="entry name" value="parB_part"/>
    <property type="match status" value="1"/>
</dbReference>
<dbReference type="RefSeq" id="WP_051544320.1">
    <property type="nucleotide sequence ID" value="NZ_AP031462.1"/>
</dbReference>
<comment type="function">
    <text evidence="4">Involved in chromosome partition. Localize to both poles of the predivisional cell following completion of DNA replication. Binds to the DNA origin of replication.</text>
</comment>
<dbReference type="SUPFAM" id="SSF109709">
    <property type="entry name" value="KorB DNA-binding domain-like"/>
    <property type="match status" value="1"/>
</dbReference>
<dbReference type="InterPro" id="IPR041468">
    <property type="entry name" value="HTH_ParB/Spo0J"/>
</dbReference>
<keyword evidence="3" id="KW-0238">DNA-binding</keyword>
<dbReference type="Pfam" id="PF17762">
    <property type="entry name" value="HTH_ParB"/>
    <property type="match status" value="1"/>
</dbReference>
<dbReference type="InterPro" id="IPR036086">
    <property type="entry name" value="ParB/Sulfiredoxin_sf"/>
</dbReference>
<dbReference type="GO" id="GO:0005694">
    <property type="term" value="C:chromosome"/>
    <property type="evidence" value="ECO:0007669"/>
    <property type="project" value="TreeGrafter"/>
</dbReference>
<dbReference type="OrthoDB" id="9802051at2"/>
<dbReference type="GO" id="GO:0003677">
    <property type="term" value="F:DNA binding"/>
    <property type="evidence" value="ECO:0007669"/>
    <property type="project" value="UniProtKB-KW"/>
</dbReference>
<dbReference type="Proteomes" id="UP000054844">
    <property type="component" value="Unassembled WGS sequence"/>
</dbReference>
<protein>
    <submittedName>
        <fullName evidence="6">Chromosome partitioning protein ParB</fullName>
    </submittedName>
</protein>
<dbReference type="PANTHER" id="PTHR33375:SF1">
    <property type="entry name" value="CHROMOSOME-PARTITIONING PROTEIN PARB-RELATED"/>
    <property type="match status" value="1"/>
</dbReference>
<evidence type="ECO:0000256" key="3">
    <source>
        <dbReference type="ARBA" id="ARBA00023125"/>
    </source>
</evidence>
<organism evidence="6 7">
    <name type="scientific">Roseomonas mucosa</name>
    <dbReference type="NCBI Taxonomy" id="207340"/>
    <lineage>
        <taxon>Bacteria</taxon>
        <taxon>Pseudomonadati</taxon>
        <taxon>Pseudomonadota</taxon>
        <taxon>Alphaproteobacteria</taxon>
        <taxon>Acetobacterales</taxon>
        <taxon>Roseomonadaceae</taxon>
        <taxon>Roseomonas</taxon>
    </lineage>
</organism>
<dbReference type="SUPFAM" id="SSF110849">
    <property type="entry name" value="ParB/Sulfiredoxin"/>
    <property type="match status" value="1"/>
</dbReference>
<dbReference type="SMART" id="SM00470">
    <property type="entry name" value="ParB"/>
    <property type="match status" value="1"/>
</dbReference>
<dbReference type="GO" id="GO:0045881">
    <property type="term" value="P:positive regulation of sporulation resulting in formation of a cellular spore"/>
    <property type="evidence" value="ECO:0007669"/>
    <property type="project" value="TreeGrafter"/>
</dbReference>
<dbReference type="Pfam" id="PF02195">
    <property type="entry name" value="ParB_N"/>
    <property type="match status" value="1"/>
</dbReference>
<dbReference type="Pfam" id="PF23552">
    <property type="entry name" value="ParB_C"/>
    <property type="match status" value="1"/>
</dbReference>
<comment type="caution">
    <text evidence="6">The sequence shown here is derived from an EMBL/GenBank/DDBJ whole genome shotgun (WGS) entry which is preliminary data.</text>
</comment>
<proteinExistence type="inferred from homology"/>
<dbReference type="GO" id="GO:0007059">
    <property type="term" value="P:chromosome segregation"/>
    <property type="evidence" value="ECO:0007669"/>
    <property type="project" value="UniProtKB-KW"/>
</dbReference>
<evidence type="ECO:0000256" key="4">
    <source>
        <dbReference type="ARBA" id="ARBA00025472"/>
    </source>
</evidence>
<dbReference type="AlphaFoldDB" id="A0A1S8D4V4"/>
<dbReference type="FunFam" id="1.10.10.2830:FF:000001">
    <property type="entry name" value="Chromosome partitioning protein ParB"/>
    <property type="match status" value="1"/>
</dbReference>
<dbReference type="GeneID" id="99632359"/>
<dbReference type="InterPro" id="IPR057240">
    <property type="entry name" value="ParB_dimer_C"/>
</dbReference>
<dbReference type="EMBL" id="LLWF02000048">
    <property type="protein sequence ID" value="ONH82618.1"/>
    <property type="molecule type" value="Genomic_DNA"/>
</dbReference>
<dbReference type="FunFam" id="3.90.1530.30:FF:000001">
    <property type="entry name" value="Chromosome partitioning protein ParB"/>
    <property type="match status" value="1"/>
</dbReference>
<feature type="domain" description="ParB-like N-terminal" evidence="5">
    <location>
        <begin position="25"/>
        <end position="117"/>
    </location>
</feature>
<sequence>MGLSALLGDAPVAVAATASPSDHQRMLPIEALEPGPFQPRGPMEQEALQELAESIREHGILQPILVRPKPGTSGVWQIIGGERRWRAAQLAKQHEVPVVVRDFDDRTAMAAGLVENLQREDLNPLEEAIGYQRLLDDFGLKQETLGQAVGKSRSHVANTLRLLNLPDKVRALLSSGSLTAGHARALLTADDPVALAEQVVTRGLNVRQTEALAAATPARPNAARTVSDPETKALEKDLGERLGLGVAIRRSGKGGKLVLSWRDLDQLESVLRLLKPGTAPHPGDA</sequence>
<dbReference type="Gene3D" id="3.90.1530.30">
    <property type="match status" value="1"/>
</dbReference>
<evidence type="ECO:0000313" key="7">
    <source>
        <dbReference type="Proteomes" id="UP000054844"/>
    </source>
</evidence>
<evidence type="ECO:0000259" key="5">
    <source>
        <dbReference type="SMART" id="SM00470"/>
    </source>
</evidence>
<dbReference type="InterPro" id="IPR003115">
    <property type="entry name" value="ParB_N"/>
</dbReference>
<keyword evidence="7" id="KW-1185">Reference proteome</keyword>
<gene>
    <name evidence="6" type="ORF">APZ41_013800</name>
</gene>
<keyword evidence="2" id="KW-0159">Chromosome partition</keyword>
<name>A0A1S8D4V4_9PROT</name>
<dbReference type="Gene3D" id="1.10.10.2830">
    <property type="match status" value="1"/>
</dbReference>
<accession>A0A1S8D4V4</accession>
<comment type="similarity">
    <text evidence="1">Belongs to the ParB family.</text>
</comment>
<evidence type="ECO:0000256" key="2">
    <source>
        <dbReference type="ARBA" id="ARBA00022829"/>
    </source>
</evidence>
<dbReference type="InterPro" id="IPR004437">
    <property type="entry name" value="ParB/RepB/Spo0J"/>
</dbReference>
<dbReference type="STRING" id="207340.APZ41_013800"/>